<evidence type="ECO:0000256" key="2">
    <source>
        <dbReference type="ARBA" id="ARBA00022649"/>
    </source>
</evidence>
<dbReference type="PANTHER" id="PTHR33653:SF1">
    <property type="entry name" value="RIBONUCLEASE VAPC2"/>
    <property type="match status" value="1"/>
</dbReference>
<comment type="function">
    <text evidence="8">Toxic component of a toxin-antitoxin (TA) system. An RNase.</text>
</comment>
<dbReference type="EMBL" id="JAUSRF010000024">
    <property type="protein sequence ID" value="MDP9840260.1"/>
    <property type="molecule type" value="Genomic_DNA"/>
</dbReference>
<evidence type="ECO:0000256" key="7">
    <source>
        <dbReference type="ARBA" id="ARBA00038093"/>
    </source>
</evidence>
<feature type="binding site" evidence="8">
    <location>
        <position position="103"/>
    </location>
    <ligand>
        <name>Mg(2+)</name>
        <dbReference type="ChEBI" id="CHEBI:18420"/>
    </ligand>
</feature>
<keyword evidence="5 8" id="KW-0378">Hydrolase</keyword>
<keyword evidence="4 8" id="KW-0479">Metal-binding</keyword>
<evidence type="ECO:0000256" key="3">
    <source>
        <dbReference type="ARBA" id="ARBA00022722"/>
    </source>
</evidence>
<comment type="caution">
    <text evidence="10">The sequence shown here is derived from an EMBL/GenBank/DDBJ whole genome shotgun (WGS) entry which is preliminary data.</text>
</comment>
<keyword evidence="2 8" id="KW-1277">Toxin-antitoxin system</keyword>
<dbReference type="EC" id="3.1.-.-" evidence="8"/>
<gene>
    <name evidence="8" type="primary">vapC</name>
    <name evidence="10" type="ORF">J2T09_005044</name>
</gene>
<dbReference type="Pfam" id="PF01850">
    <property type="entry name" value="PIN"/>
    <property type="match status" value="1"/>
</dbReference>
<reference evidence="10 11" key="1">
    <citation type="submission" date="2023-07" db="EMBL/GenBank/DDBJ databases">
        <title>Sorghum-associated microbial communities from plants grown in Nebraska, USA.</title>
        <authorList>
            <person name="Schachtman D."/>
        </authorList>
    </citation>
    <scope>NUCLEOTIDE SEQUENCE [LARGE SCALE GENOMIC DNA]</scope>
    <source>
        <strain evidence="10 11">DS1307</strain>
    </source>
</reference>
<evidence type="ECO:0000313" key="10">
    <source>
        <dbReference type="EMBL" id="MDP9840260.1"/>
    </source>
</evidence>
<feature type="domain" description="PIN" evidence="9">
    <location>
        <begin position="2"/>
        <end position="125"/>
    </location>
</feature>
<comment type="similarity">
    <text evidence="7 8">Belongs to the PINc/VapC protein family.</text>
</comment>
<dbReference type="HAMAP" id="MF_00265">
    <property type="entry name" value="VapC_Nob1"/>
    <property type="match status" value="1"/>
</dbReference>
<keyword evidence="3 8" id="KW-0540">Nuclease</keyword>
<proteinExistence type="inferred from homology"/>
<keyword evidence="6 8" id="KW-0460">Magnesium</keyword>
<dbReference type="InterPro" id="IPR022907">
    <property type="entry name" value="VapC_family"/>
</dbReference>
<evidence type="ECO:0000256" key="1">
    <source>
        <dbReference type="ARBA" id="ARBA00001946"/>
    </source>
</evidence>
<feature type="binding site" evidence="8">
    <location>
        <position position="5"/>
    </location>
    <ligand>
        <name>Mg(2+)</name>
        <dbReference type="ChEBI" id="CHEBI:18420"/>
    </ligand>
</feature>
<evidence type="ECO:0000313" key="11">
    <source>
        <dbReference type="Proteomes" id="UP001241472"/>
    </source>
</evidence>
<evidence type="ECO:0000256" key="4">
    <source>
        <dbReference type="ARBA" id="ARBA00022723"/>
    </source>
</evidence>
<dbReference type="PANTHER" id="PTHR33653">
    <property type="entry name" value="RIBONUCLEASE VAPC2"/>
    <property type="match status" value="1"/>
</dbReference>
<protein>
    <recommendedName>
        <fullName evidence="8">Ribonuclease VapC</fullName>
        <shortName evidence="8">RNase VapC</shortName>
        <ecNumber evidence="8">3.1.-.-</ecNumber>
    </recommendedName>
    <alternativeName>
        <fullName evidence="8">Toxin VapC</fullName>
    </alternativeName>
</protein>
<dbReference type="InterPro" id="IPR050556">
    <property type="entry name" value="Type_II_TA_system_RNase"/>
</dbReference>
<dbReference type="CDD" id="cd18731">
    <property type="entry name" value="PIN_NgFitB-like"/>
    <property type="match status" value="1"/>
</dbReference>
<evidence type="ECO:0000256" key="5">
    <source>
        <dbReference type="ARBA" id="ARBA00022801"/>
    </source>
</evidence>
<comment type="cofactor">
    <cofactor evidence="1 8">
        <name>Mg(2+)</name>
        <dbReference type="ChEBI" id="CHEBI:18420"/>
    </cofactor>
</comment>
<evidence type="ECO:0000259" key="9">
    <source>
        <dbReference type="Pfam" id="PF01850"/>
    </source>
</evidence>
<accession>A0ABT9Q1A4</accession>
<dbReference type="SUPFAM" id="SSF88723">
    <property type="entry name" value="PIN domain-like"/>
    <property type="match status" value="1"/>
</dbReference>
<sequence length="139" mass="15554">MIVLDTNIISELTHANLHPSVGRWYEANRRSDVYLCDIVVMEQAYGAERFLGRTGSSRHQDKLEETLVRFDGRILPFTHADAVLAGKLRARRENIGRPLGVQDAMIAATCLAHGATLATRNRKDFAGLDLLLVNPFEDH</sequence>
<keyword evidence="11" id="KW-1185">Reference proteome</keyword>
<dbReference type="Proteomes" id="UP001241472">
    <property type="component" value="Unassembled WGS sequence"/>
</dbReference>
<name>A0ABT9Q1A4_9HYPH</name>
<organism evidence="10 11">
    <name type="scientific">Neorhizobium huautlense</name>
    <dbReference type="NCBI Taxonomy" id="67774"/>
    <lineage>
        <taxon>Bacteria</taxon>
        <taxon>Pseudomonadati</taxon>
        <taxon>Pseudomonadota</taxon>
        <taxon>Alphaproteobacteria</taxon>
        <taxon>Hyphomicrobiales</taxon>
        <taxon>Rhizobiaceae</taxon>
        <taxon>Rhizobium/Agrobacterium group</taxon>
        <taxon>Neorhizobium</taxon>
    </lineage>
</organism>
<dbReference type="Gene3D" id="3.40.50.1010">
    <property type="entry name" value="5'-nuclease"/>
    <property type="match status" value="1"/>
</dbReference>
<evidence type="ECO:0000256" key="6">
    <source>
        <dbReference type="ARBA" id="ARBA00022842"/>
    </source>
</evidence>
<evidence type="ECO:0000256" key="8">
    <source>
        <dbReference type="HAMAP-Rule" id="MF_00265"/>
    </source>
</evidence>
<dbReference type="InterPro" id="IPR002716">
    <property type="entry name" value="PIN_dom"/>
</dbReference>
<dbReference type="InterPro" id="IPR029060">
    <property type="entry name" value="PIN-like_dom_sf"/>
</dbReference>
<dbReference type="RefSeq" id="WP_306839696.1">
    <property type="nucleotide sequence ID" value="NZ_JAUSRF010000024.1"/>
</dbReference>
<keyword evidence="8" id="KW-0800">Toxin</keyword>